<keyword evidence="4 7" id="KW-0812">Transmembrane</keyword>
<dbReference type="GO" id="GO:0009319">
    <property type="term" value="C:cytochrome o ubiquinol oxidase complex"/>
    <property type="evidence" value="ECO:0007669"/>
    <property type="project" value="TreeGrafter"/>
</dbReference>
<dbReference type="GO" id="GO:0009486">
    <property type="term" value="F:cytochrome bo3 ubiquinol oxidase activity"/>
    <property type="evidence" value="ECO:0007669"/>
    <property type="project" value="TreeGrafter"/>
</dbReference>
<dbReference type="AlphaFoldDB" id="A0A3M8C0E2"/>
<evidence type="ECO:0000256" key="7">
    <source>
        <dbReference type="SAM" id="Phobius"/>
    </source>
</evidence>
<evidence type="ECO:0000256" key="4">
    <source>
        <dbReference type="ARBA" id="ARBA00022692"/>
    </source>
</evidence>
<protein>
    <submittedName>
        <fullName evidence="8">Cytochrome C oxidase subunit IV</fullName>
    </submittedName>
</protein>
<accession>A0A3M8C0E2</accession>
<dbReference type="Proteomes" id="UP000281915">
    <property type="component" value="Unassembled WGS sequence"/>
</dbReference>
<gene>
    <name evidence="8" type="ORF">EDM58_24455</name>
</gene>
<proteinExistence type="inferred from homology"/>
<dbReference type="InterPro" id="IPR005171">
    <property type="entry name" value="Cyt_c_oxidase_su4_prok"/>
</dbReference>
<dbReference type="EMBL" id="RHHT01000077">
    <property type="protein sequence ID" value="RNB69089.1"/>
    <property type="molecule type" value="Genomic_DNA"/>
</dbReference>
<dbReference type="PANTHER" id="PTHR36835:SF1">
    <property type="entry name" value="CYTOCHROME BO(3) UBIQUINOL OXIDASE SUBUNIT 4"/>
    <property type="match status" value="1"/>
</dbReference>
<dbReference type="PANTHER" id="PTHR36835">
    <property type="entry name" value="CYTOCHROME BO(3) UBIQUINOL OXIDASE SUBUNIT 4"/>
    <property type="match status" value="1"/>
</dbReference>
<evidence type="ECO:0000256" key="5">
    <source>
        <dbReference type="ARBA" id="ARBA00022989"/>
    </source>
</evidence>
<sequence length="107" mass="11835">MGAGTHNEDVRKPKVSHDGVKRHLVAFIGSLLLTALAFIAVAYEAVPVGFTVPFIVILAIVQALFQLFVWMHMDQKGHEFARISIFAGSFFIAAAIFVFIFWVWVGA</sequence>
<evidence type="ECO:0000256" key="1">
    <source>
        <dbReference type="ARBA" id="ARBA00004651"/>
    </source>
</evidence>
<reference evidence="8 9" key="1">
    <citation type="submission" date="2018-10" db="EMBL/GenBank/DDBJ databases">
        <title>Phylogenomics of Brevibacillus.</title>
        <authorList>
            <person name="Dunlap C."/>
        </authorList>
    </citation>
    <scope>NUCLEOTIDE SEQUENCE [LARGE SCALE GENOMIC DNA]</scope>
    <source>
        <strain evidence="8 9">JCM 15085</strain>
    </source>
</reference>
<evidence type="ECO:0000256" key="3">
    <source>
        <dbReference type="ARBA" id="ARBA00022475"/>
    </source>
</evidence>
<feature type="transmembrane region" description="Helical" evidence="7">
    <location>
        <begin position="83"/>
        <end position="105"/>
    </location>
</feature>
<dbReference type="Pfam" id="PF03626">
    <property type="entry name" value="COX4_pro"/>
    <property type="match status" value="1"/>
</dbReference>
<evidence type="ECO:0000313" key="8">
    <source>
        <dbReference type="EMBL" id="RNB69089.1"/>
    </source>
</evidence>
<keyword evidence="3" id="KW-1003">Cell membrane</keyword>
<dbReference type="GO" id="GO:0015078">
    <property type="term" value="F:proton transmembrane transporter activity"/>
    <property type="evidence" value="ECO:0007669"/>
    <property type="project" value="TreeGrafter"/>
</dbReference>
<dbReference type="RefSeq" id="WP_122915656.1">
    <property type="nucleotide sequence ID" value="NZ_RHHT01000077.1"/>
</dbReference>
<comment type="caution">
    <text evidence="8">The sequence shown here is derived from an EMBL/GenBank/DDBJ whole genome shotgun (WGS) entry which is preliminary data.</text>
</comment>
<evidence type="ECO:0000313" key="9">
    <source>
        <dbReference type="Proteomes" id="UP000281915"/>
    </source>
</evidence>
<comment type="subcellular location">
    <subcellularLocation>
        <location evidence="1">Cell membrane</location>
        <topology evidence="1">Multi-pass membrane protein</topology>
    </subcellularLocation>
</comment>
<feature type="transmembrane region" description="Helical" evidence="7">
    <location>
        <begin position="49"/>
        <end position="71"/>
    </location>
</feature>
<keyword evidence="5 7" id="KW-1133">Transmembrane helix</keyword>
<dbReference type="GO" id="GO:0015990">
    <property type="term" value="P:electron transport coupled proton transport"/>
    <property type="evidence" value="ECO:0007669"/>
    <property type="project" value="TreeGrafter"/>
</dbReference>
<dbReference type="GO" id="GO:0019646">
    <property type="term" value="P:aerobic electron transport chain"/>
    <property type="evidence" value="ECO:0007669"/>
    <property type="project" value="TreeGrafter"/>
</dbReference>
<dbReference type="GO" id="GO:0005886">
    <property type="term" value="C:plasma membrane"/>
    <property type="evidence" value="ECO:0007669"/>
    <property type="project" value="UniProtKB-SubCell"/>
</dbReference>
<name>A0A3M8C0E2_9BACL</name>
<organism evidence="8 9">
    <name type="scientific">Brevibacillus panacihumi</name>
    <dbReference type="NCBI Taxonomy" id="497735"/>
    <lineage>
        <taxon>Bacteria</taxon>
        <taxon>Bacillati</taxon>
        <taxon>Bacillota</taxon>
        <taxon>Bacilli</taxon>
        <taxon>Bacillales</taxon>
        <taxon>Paenibacillaceae</taxon>
        <taxon>Brevibacillus</taxon>
    </lineage>
</organism>
<feature type="transmembrane region" description="Helical" evidence="7">
    <location>
        <begin position="24"/>
        <end position="43"/>
    </location>
</feature>
<keyword evidence="6 7" id="KW-0472">Membrane</keyword>
<dbReference type="InterPro" id="IPR050968">
    <property type="entry name" value="Cytochrome_c_oxidase_bac_sub4"/>
</dbReference>
<evidence type="ECO:0000256" key="2">
    <source>
        <dbReference type="ARBA" id="ARBA00008079"/>
    </source>
</evidence>
<evidence type="ECO:0000256" key="6">
    <source>
        <dbReference type="ARBA" id="ARBA00023136"/>
    </source>
</evidence>
<comment type="similarity">
    <text evidence="2">Belongs to the cytochrome c oxidase bacterial subunit 4 family.</text>
</comment>